<evidence type="ECO:0000313" key="2">
    <source>
        <dbReference type="EMBL" id="MDT7833432.1"/>
    </source>
</evidence>
<proteinExistence type="predicted"/>
<dbReference type="InterPro" id="IPR005532">
    <property type="entry name" value="SUMF_dom"/>
</dbReference>
<accession>A0ABU3LIL1</accession>
<dbReference type="InterPro" id="IPR016187">
    <property type="entry name" value="CTDL_fold"/>
</dbReference>
<keyword evidence="2" id="KW-0449">Lipoprotein</keyword>
<dbReference type="Pfam" id="PF03781">
    <property type="entry name" value="FGE-sulfatase"/>
    <property type="match status" value="1"/>
</dbReference>
<name>A0ABU3LIL1_9FLAO</name>
<dbReference type="SUPFAM" id="SSF56436">
    <property type="entry name" value="C-type lectin-like"/>
    <property type="match status" value="1"/>
</dbReference>
<evidence type="ECO:0000313" key="3">
    <source>
        <dbReference type="Proteomes" id="UP001257277"/>
    </source>
</evidence>
<dbReference type="NCBIfam" id="TIGR03524">
    <property type="entry name" value="GldJ"/>
    <property type="match status" value="1"/>
</dbReference>
<dbReference type="InterPro" id="IPR051043">
    <property type="entry name" value="Sulfatase_Mod_Factor_Kinase"/>
</dbReference>
<keyword evidence="3" id="KW-1185">Reference proteome</keyword>
<gene>
    <name evidence="2" type="primary">gldJ</name>
    <name evidence="2" type="ORF">RQM59_13675</name>
</gene>
<evidence type="ECO:0000259" key="1">
    <source>
        <dbReference type="Pfam" id="PF03781"/>
    </source>
</evidence>
<protein>
    <submittedName>
        <fullName evidence="2">Gliding motility lipoprotein GldJ</fullName>
    </submittedName>
</protein>
<feature type="domain" description="Sulfatase-modifying factor enzyme-like" evidence="1">
    <location>
        <begin position="56"/>
        <end position="371"/>
    </location>
</feature>
<organism evidence="2 3">
    <name type="scientific">Asprobacillus argus</name>
    <dbReference type="NCBI Taxonomy" id="3076534"/>
    <lineage>
        <taxon>Bacteria</taxon>
        <taxon>Pseudomonadati</taxon>
        <taxon>Bacteroidota</taxon>
        <taxon>Flavobacteriia</taxon>
        <taxon>Flavobacteriales</taxon>
        <taxon>Flavobacteriaceae</taxon>
        <taxon>Asprobacillus</taxon>
    </lineage>
</organism>
<dbReference type="EMBL" id="JAVTTO010000005">
    <property type="protein sequence ID" value="MDT7833432.1"/>
    <property type="molecule type" value="Genomic_DNA"/>
</dbReference>
<dbReference type="InterPro" id="IPR019865">
    <property type="entry name" value="Glid_motil-assoc_lipo_GldJ"/>
</dbReference>
<sequence length="562" mass="64266">MRNLVKVTIFSTAVILMTSCNFKSKSKSSLTGWNFNDPKYGNFLNGDSFKGQKTPEGMVAVEGGTFTMGQVQDDVMFDWNTTPKQMHIRSFYMDETEVTNEEYHLYLQVTKQVFPPEDEKYKHIYNAALPDTLVWRKSLGNTDLLIENYLRHPAYKDYPVVGVSWLQAVQYCKWRTNAVNMKTLIDKGIMSNVLAADTIRNFFDTDVYLENPYALFEGDSAAYKKGLPVKKIRKKGEPKPVKGSFTGRHVTSSDGVLTQKFRLPTEAEWEYAAKAVVENREYNTVRGRKKYAWNGKYTRDKSQRYKGDQLANFKQGNGDYSGVAGWSSDGSDIPIRVKSYPPNAFGLYDMSGNVSEWVSDVYRQIIDTEANDFNYFRGNYYTKKLIDKDGKVVFVGGEGAPQVAYDTLPNGKIVPKELPGTIKYIPITKEEAYFSGDYSKADNLGKNDGDSNSSRIYDLDEDDRTATKSRMYNSPLKPTVERDTLTGRMVKKYDDAKRFTLISDQSRVYKGGAWSDREYWLDPAQRRFMLEYMTTYDIGFRCATDIVGPLAYKKRRARNPAR</sequence>
<dbReference type="InterPro" id="IPR042095">
    <property type="entry name" value="SUMF_sf"/>
</dbReference>
<reference evidence="2 3" key="1">
    <citation type="submission" date="2023-09" db="EMBL/GenBank/DDBJ databases">
        <title>Novel taxa isolated from Blanes Bay.</title>
        <authorList>
            <person name="Rey-Velasco X."/>
            <person name="Lucena T."/>
        </authorList>
    </citation>
    <scope>NUCLEOTIDE SEQUENCE [LARGE SCALE GENOMIC DNA]</scope>
    <source>
        <strain evidence="2 3">S356</strain>
    </source>
</reference>
<dbReference type="PANTHER" id="PTHR23150">
    <property type="entry name" value="SULFATASE MODIFYING FACTOR 1, 2"/>
    <property type="match status" value="1"/>
</dbReference>
<comment type="caution">
    <text evidence="2">The sequence shown here is derived from an EMBL/GenBank/DDBJ whole genome shotgun (WGS) entry which is preliminary data.</text>
</comment>
<dbReference type="Gene3D" id="3.90.1580.10">
    <property type="entry name" value="paralog of FGE (formylglycine-generating enzyme)"/>
    <property type="match status" value="2"/>
</dbReference>
<dbReference type="PROSITE" id="PS51257">
    <property type="entry name" value="PROKAR_LIPOPROTEIN"/>
    <property type="match status" value="1"/>
</dbReference>
<dbReference type="PANTHER" id="PTHR23150:SF19">
    <property type="entry name" value="FORMYLGLYCINE-GENERATING ENZYME"/>
    <property type="match status" value="1"/>
</dbReference>
<dbReference type="Proteomes" id="UP001257277">
    <property type="component" value="Unassembled WGS sequence"/>
</dbReference>
<dbReference type="RefSeq" id="WP_349242683.1">
    <property type="nucleotide sequence ID" value="NZ_JAVTTO010000005.1"/>
</dbReference>